<dbReference type="Gene3D" id="2.70.98.30">
    <property type="entry name" value="Golgi alpha-mannosidase II, domain 4"/>
    <property type="match status" value="1"/>
</dbReference>
<dbReference type="GO" id="GO:0006013">
    <property type="term" value="P:mannose metabolic process"/>
    <property type="evidence" value="ECO:0007669"/>
    <property type="project" value="InterPro"/>
</dbReference>
<evidence type="ECO:0000313" key="3">
    <source>
        <dbReference type="EMBL" id="WAA12094.1"/>
    </source>
</evidence>
<reference evidence="3" key="1">
    <citation type="submission" date="2022-09" db="EMBL/GenBank/DDBJ databases">
        <title>Complete Genomes of Fervidibacillus albus and Fervidibacillus halotolerans isolated from tidal flat sediments.</title>
        <authorList>
            <person name="Kwon K.K."/>
            <person name="Yang S.-H."/>
            <person name="Park M.J."/>
            <person name="Oh H.-M."/>
        </authorList>
    </citation>
    <scope>NUCLEOTIDE SEQUENCE</scope>
    <source>
        <strain evidence="3">MEBiC13594</strain>
    </source>
</reference>
<feature type="domain" description="Glycosyl hydrolase family 38 C-terminal" evidence="1">
    <location>
        <begin position="157"/>
        <end position="373"/>
    </location>
</feature>
<dbReference type="GO" id="GO:0004559">
    <property type="term" value="F:alpha-mannosidase activity"/>
    <property type="evidence" value="ECO:0007669"/>
    <property type="project" value="InterPro"/>
</dbReference>
<dbReference type="Gene3D" id="1.20.1270.50">
    <property type="entry name" value="Glycoside hydrolase family 38, central domain"/>
    <property type="match status" value="1"/>
</dbReference>
<dbReference type="Pfam" id="PF17677">
    <property type="entry name" value="Glyco_hydro38C2"/>
    <property type="match status" value="1"/>
</dbReference>
<proteinExistence type="predicted"/>
<dbReference type="Gene3D" id="2.60.40.2220">
    <property type="match status" value="1"/>
</dbReference>
<accession>A0A9E8LYU5</accession>
<dbReference type="AlphaFoldDB" id="A0A9E8LYU5"/>
<dbReference type="InterPro" id="IPR011013">
    <property type="entry name" value="Gal_mutarotase_sf_dom"/>
</dbReference>
<protein>
    <submittedName>
        <fullName evidence="3">Glycosyl hydrolase-related protein</fullName>
    </submittedName>
</protein>
<keyword evidence="4" id="KW-1185">Reference proteome</keyword>
<dbReference type="InterPro" id="IPR011682">
    <property type="entry name" value="Glyco_hydro_38_C"/>
</dbReference>
<evidence type="ECO:0000259" key="1">
    <source>
        <dbReference type="Pfam" id="PF07748"/>
    </source>
</evidence>
<dbReference type="KEGG" id="fhl:OE105_11010"/>
<feature type="domain" description="Glycosyl hydrolases family 38 C-terminal" evidence="2">
    <location>
        <begin position="470"/>
        <end position="537"/>
    </location>
</feature>
<dbReference type="Pfam" id="PF07748">
    <property type="entry name" value="Glyco_hydro_38C"/>
    <property type="match status" value="1"/>
</dbReference>
<dbReference type="EMBL" id="CP106877">
    <property type="protein sequence ID" value="WAA12094.1"/>
    <property type="molecule type" value="Genomic_DNA"/>
</dbReference>
<dbReference type="GO" id="GO:0030246">
    <property type="term" value="F:carbohydrate binding"/>
    <property type="evidence" value="ECO:0007669"/>
    <property type="project" value="InterPro"/>
</dbReference>
<evidence type="ECO:0000259" key="2">
    <source>
        <dbReference type="Pfam" id="PF17677"/>
    </source>
</evidence>
<name>A0A9E8LYU5_9BACI</name>
<dbReference type="InterPro" id="IPR041147">
    <property type="entry name" value="GH38_C"/>
</dbReference>
<dbReference type="Proteomes" id="UP001164726">
    <property type="component" value="Chromosome"/>
</dbReference>
<organism evidence="3 4">
    <name type="scientific">Fervidibacillus halotolerans</name>
    <dbReference type="NCBI Taxonomy" id="2980027"/>
    <lineage>
        <taxon>Bacteria</taxon>
        <taxon>Bacillati</taxon>
        <taxon>Bacillota</taxon>
        <taxon>Bacilli</taxon>
        <taxon>Bacillales</taxon>
        <taxon>Bacillaceae</taxon>
        <taxon>Fervidibacillus</taxon>
    </lineage>
</organism>
<dbReference type="PANTHER" id="PTHR46017">
    <property type="entry name" value="ALPHA-MANNOSIDASE 2C1"/>
    <property type="match status" value="1"/>
</dbReference>
<sequence length="540" mass="61292">MKNHAHDSIGCCCSDKVHREIRNRLFIAEEKTDQLIEFYKRKITDAIQTDRTEDRLTAFNLLPYKRNEVFTATIITKLSSFQLEDETGNRIDFEVLEKEVIDPGLIDRQIVHYGNYDPFYKYTVQLKDTIPAMGYKTYFILEGENSMDHSFKEVNTIETDFYSISVNKNGTLKIFDKQTNELFDQVLLLENGGDDGDEYDYSPLLGEKLIYSHDVEAKSIVRQNKYGGEITISLCLPVPSDLEARKNGETDCSVDVKWHITVAKSKPILHIHAEIENYAKDHRLRVLVPTKIASRVSFADNQFGLIKRGVFDEAMGVWEKEGWSERPDAIYPMLSFVGLANDNRGVFVLTNSTREYEIVGDKFDTIAITLFRSIGVLGKEELIRRPGRPSGIKLPTPDSQMIGKLELDFAITTYAGTFDGVKIARIGKEYTTKIETYNKIPYDAMKLNPSGIHTPANFSLLEEIGETVGVISTLKKAEKEDALVLRLYNPSEQGVNVKMKGAQQASEVNLNETYLHSLDVEQGTFTLFIKPNEVKTVQLK</sequence>
<dbReference type="RefSeq" id="WP_275420225.1">
    <property type="nucleotide sequence ID" value="NZ_CP106877.1"/>
</dbReference>
<dbReference type="SUPFAM" id="SSF74650">
    <property type="entry name" value="Galactose mutarotase-like"/>
    <property type="match status" value="1"/>
</dbReference>
<evidence type="ECO:0000313" key="4">
    <source>
        <dbReference type="Proteomes" id="UP001164726"/>
    </source>
</evidence>
<dbReference type="PANTHER" id="PTHR46017:SF2">
    <property type="entry name" value="MANNOSYLGLYCERATE HYDROLASE"/>
    <property type="match status" value="1"/>
</dbReference>
<dbReference type="GO" id="GO:0009313">
    <property type="term" value="P:oligosaccharide catabolic process"/>
    <property type="evidence" value="ECO:0007669"/>
    <property type="project" value="TreeGrafter"/>
</dbReference>
<keyword evidence="3" id="KW-0378">Hydrolase</keyword>
<gene>
    <name evidence="3" type="ORF">OE105_11010</name>
</gene>
<dbReference type="InterPro" id="IPR037094">
    <property type="entry name" value="Glyco_hydro_38_cen_sf"/>
</dbReference>